<proteinExistence type="predicted"/>
<keyword evidence="3" id="KW-1185">Reference proteome</keyword>
<evidence type="ECO:0000256" key="1">
    <source>
        <dbReference type="SAM" id="MobiDB-lite"/>
    </source>
</evidence>
<feature type="compositionally biased region" description="Pro residues" evidence="1">
    <location>
        <begin position="212"/>
        <end position="221"/>
    </location>
</feature>
<feature type="region of interest" description="Disordered" evidence="1">
    <location>
        <begin position="179"/>
        <end position="246"/>
    </location>
</feature>
<protein>
    <submittedName>
        <fullName evidence="2">Uncharacterized protein</fullName>
    </submittedName>
</protein>
<feature type="region of interest" description="Disordered" evidence="1">
    <location>
        <begin position="143"/>
        <end position="162"/>
    </location>
</feature>
<sequence>MQQTFLNLLSKHKLQMLDYAWRHILWQGFKVCVVRNYVEEVLELKKQMAALILHKLNKTAKTKVAHMIYTNFDSAITAKYRIIVEGWPLTDFCCPSDVGSCNELLVLSHMFKTSTTRFCLLSSEEFKRWKEECLPVAMLVMPSTDPTQSQSNNPAPSTAPVHVDTPPLTSTVIFSLPQPPTPVSSIPSTTQCPSLLEPPEPTSSPLLSMPSALPPSPPPTLLPAHYVTQHSSPVLSLGSKDCAGNK</sequence>
<dbReference type="STRING" id="742152.A0A2H3J970"/>
<evidence type="ECO:0000313" key="3">
    <source>
        <dbReference type="Proteomes" id="UP000218811"/>
    </source>
</evidence>
<reference evidence="2 3" key="1">
    <citation type="journal article" date="2012" name="Science">
        <title>The Paleozoic origin of enzymatic lignin decomposition reconstructed from 31 fungal genomes.</title>
        <authorList>
            <person name="Floudas D."/>
            <person name="Binder M."/>
            <person name="Riley R."/>
            <person name="Barry K."/>
            <person name="Blanchette R.A."/>
            <person name="Henrissat B."/>
            <person name="Martinez A.T."/>
            <person name="Otillar R."/>
            <person name="Spatafora J.W."/>
            <person name="Yadav J.S."/>
            <person name="Aerts A."/>
            <person name="Benoit I."/>
            <person name="Boyd A."/>
            <person name="Carlson A."/>
            <person name="Copeland A."/>
            <person name="Coutinho P.M."/>
            <person name="de Vries R.P."/>
            <person name="Ferreira P."/>
            <person name="Findley K."/>
            <person name="Foster B."/>
            <person name="Gaskell J."/>
            <person name="Glotzer D."/>
            <person name="Gorecki P."/>
            <person name="Heitman J."/>
            <person name="Hesse C."/>
            <person name="Hori C."/>
            <person name="Igarashi K."/>
            <person name="Jurgens J.A."/>
            <person name="Kallen N."/>
            <person name="Kersten P."/>
            <person name="Kohler A."/>
            <person name="Kuees U."/>
            <person name="Kumar T.K.A."/>
            <person name="Kuo A."/>
            <person name="LaButti K."/>
            <person name="Larrondo L.F."/>
            <person name="Lindquist E."/>
            <person name="Ling A."/>
            <person name="Lombard V."/>
            <person name="Lucas S."/>
            <person name="Lundell T."/>
            <person name="Martin R."/>
            <person name="McLaughlin D.J."/>
            <person name="Morgenstern I."/>
            <person name="Morin E."/>
            <person name="Murat C."/>
            <person name="Nagy L.G."/>
            <person name="Nolan M."/>
            <person name="Ohm R.A."/>
            <person name="Patyshakuliyeva A."/>
            <person name="Rokas A."/>
            <person name="Ruiz-Duenas F.J."/>
            <person name="Sabat G."/>
            <person name="Salamov A."/>
            <person name="Samejima M."/>
            <person name="Schmutz J."/>
            <person name="Slot J.C."/>
            <person name="St John F."/>
            <person name="Stenlid J."/>
            <person name="Sun H."/>
            <person name="Sun S."/>
            <person name="Syed K."/>
            <person name="Tsang A."/>
            <person name="Wiebenga A."/>
            <person name="Young D."/>
            <person name="Pisabarro A."/>
            <person name="Eastwood D.C."/>
            <person name="Martin F."/>
            <person name="Cullen D."/>
            <person name="Grigoriev I.V."/>
            <person name="Hibbett D.S."/>
        </authorList>
    </citation>
    <scope>NUCLEOTIDE SEQUENCE [LARGE SCALE GENOMIC DNA]</scope>
    <source>
        <strain evidence="2 3">MD-104</strain>
    </source>
</reference>
<gene>
    <name evidence="2" type="ORF">WOLCODRAFT_21188</name>
</gene>
<organism evidence="2 3">
    <name type="scientific">Wolfiporia cocos (strain MD-104)</name>
    <name type="common">Brown rot fungus</name>
    <dbReference type="NCBI Taxonomy" id="742152"/>
    <lineage>
        <taxon>Eukaryota</taxon>
        <taxon>Fungi</taxon>
        <taxon>Dikarya</taxon>
        <taxon>Basidiomycota</taxon>
        <taxon>Agaricomycotina</taxon>
        <taxon>Agaricomycetes</taxon>
        <taxon>Polyporales</taxon>
        <taxon>Phaeolaceae</taxon>
        <taxon>Wolfiporia</taxon>
    </lineage>
</organism>
<dbReference type="EMBL" id="KB467943">
    <property type="protein sequence ID" value="PCH38802.1"/>
    <property type="molecule type" value="Genomic_DNA"/>
</dbReference>
<feature type="compositionally biased region" description="Low complexity" evidence="1">
    <location>
        <begin position="183"/>
        <end position="195"/>
    </location>
</feature>
<accession>A0A2H3J970</accession>
<feature type="compositionally biased region" description="Polar residues" evidence="1">
    <location>
        <begin position="144"/>
        <end position="156"/>
    </location>
</feature>
<dbReference type="Proteomes" id="UP000218811">
    <property type="component" value="Unassembled WGS sequence"/>
</dbReference>
<dbReference type="AlphaFoldDB" id="A0A2H3J970"/>
<dbReference type="OrthoDB" id="3267359at2759"/>
<name>A0A2H3J970_WOLCO</name>
<evidence type="ECO:0000313" key="2">
    <source>
        <dbReference type="EMBL" id="PCH38802.1"/>
    </source>
</evidence>